<keyword evidence="3" id="KW-1185">Reference proteome</keyword>
<feature type="region of interest" description="Disordered" evidence="1">
    <location>
        <begin position="39"/>
        <end position="96"/>
    </location>
</feature>
<dbReference type="EMBL" id="CP143423">
    <property type="protein sequence ID" value="WVX47754.1"/>
    <property type="molecule type" value="Genomic_DNA"/>
</dbReference>
<protein>
    <recommendedName>
        <fullName evidence="4">Lipoprotein</fullName>
    </recommendedName>
</protein>
<dbReference type="Proteomes" id="UP001318682">
    <property type="component" value="Chromosome"/>
</dbReference>
<gene>
    <name evidence="2" type="ORF">ROLI_008250</name>
</gene>
<name>A0ABZ2BSB9_9RHOB</name>
<evidence type="ECO:0008006" key="4">
    <source>
        <dbReference type="Google" id="ProtNLM"/>
    </source>
</evidence>
<proteinExistence type="predicted"/>
<evidence type="ECO:0000313" key="2">
    <source>
        <dbReference type="EMBL" id="WVX47754.1"/>
    </source>
</evidence>
<accession>A0ABZ2BSB9</accession>
<feature type="compositionally biased region" description="Basic and acidic residues" evidence="1">
    <location>
        <begin position="50"/>
        <end position="63"/>
    </location>
</feature>
<evidence type="ECO:0000256" key="1">
    <source>
        <dbReference type="SAM" id="MobiDB-lite"/>
    </source>
</evidence>
<dbReference type="RefSeq" id="WP_187430234.1">
    <property type="nucleotide sequence ID" value="NZ_CP143423.1"/>
</dbReference>
<sequence>MTDHNKVRRPLPQDHPREFEVFDNPVDAVKAVAAYLTAQMRGSRFGHGTQRPDTDTPRPHHQDPAAQTIAAQMGASPDLTPAKKAAPPSARFETDAPARPENIFRGAFADLRSRPKDVDPNKSATRPVQQGSTTAVMDRVTKADRAELKIAQEAALKGGEMDDAATIPEPAVDARPSSVPDVSARAAKDQNTAATHGKASGIAGPSQEDFSRIMAQVDQHLREPEAAIRRNAFSHLRAAAAARSADHTIGETRDEGETTKPYRGDLAEAIPPLHRAARTCKSTAQARAPVLKLNAEQRVDMPPDAAPTARVDYFDGTPAPSFADFAKHLGCCELPDFIEAAAAYLSFVEGHAHFSRSQLMTQVEQARVRDFSREEGLRAFGTLLRTRKIDKLSAGQFTAVDTTDFHPARYVSHAHTMP</sequence>
<feature type="compositionally biased region" description="Polar residues" evidence="1">
    <location>
        <begin position="122"/>
        <end position="134"/>
    </location>
</feature>
<feature type="region of interest" description="Disordered" evidence="1">
    <location>
        <begin position="244"/>
        <end position="263"/>
    </location>
</feature>
<evidence type="ECO:0000313" key="3">
    <source>
        <dbReference type="Proteomes" id="UP001318682"/>
    </source>
</evidence>
<organism evidence="2 3">
    <name type="scientific">Roseobacter fucihabitans</name>
    <dbReference type="NCBI Taxonomy" id="1537242"/>
    <lineage>
        <taxon>Bacteria</taxon>
        <taxon>Pseudomonadati</taxon>
        <taxon>Pseudomonadota</taxon>
        <taxon>Alphaproteobacteria</taxon>
        <taxon>Rhodobacterales</taxon>
        <taxon>Roseobacteraceae</taxon>
        <taxon>Roseobacter</taxon>
    </lineage>
</organism>
<feature type="region of interest" description="Disordered" evidence="1">
    <location>
        <begin position="113"/>
        <end position="134"/>
    </location>
</feature>
<reference evidence="3" key="1">
    <citation type="submission" date="2024-01" db="EMBL/GenBank/DDBJ databases">
        <title>Roseobacter fucihabitans sp. nov., isolated from the brown alga Fucus spiralis.</title>
        <authorList>
            <person name="Hahnke S."/>
            <person name="Berger M."/>
            <person name="Schlingloff A."/>
            <person name="Athale I."/>
            <person name="Neumann-Schaal M."/>
            <person name="Adenaya A."/>
            <person name="Poehlein A."/>
            <person name="Daniel R."/>
            <person name="Pertersen J."/>
            <person name="Brinkhoff T."/>
        </authorList>
    </citation>
    <scope>NUCLEOTIDE SEQUENCE [LARGE SCALE GENOMIC DNA]</scope>
    <source>
        <strain evidence="3">B14</strain>
    </source>
</reference>